<evidence type="ECO:0000313" key="2">
    <source>
        <dbReference type="EMBL" id="QHT18116.1"/>
    </source>
</evidence>
<dbReference type="EMBL" id="MN739648">
    <property type="protein sequence ID" value="QHT18116.1"/>
    <property type="molecule type" value="Genomic_DNA"/>
</dbReference>
<proteinExistence type="predicted"/>
<organism evidence="2">
    <name type="scientific">viral metagenome</name>
    <dbReference type="NCBI Taxonomy" id="1070528"/>
    <lineage>
        <taxon>unclassified sequences</taxon>
        <taxon>metagenomes</taxon>
        <taxon>organismal metagenomes</taxon>
    </lineage>
</organism>
<sequence length="595" mass="65795">MEFVVPIFALSSLYIINNQTKKKSETFRNRSLLPNIDVPDKNYPGELPVVSEETDRTSQLSTNNKFDNGGSVYTDKYFNPNMATTTSGSSADKSYYSLTGNRVDSSYFSHNNMQPYFGSHLKNLHADANQSEGILDSYAGAGSQYIAKSERSPMFSPVENAQWAYGAPNQSDFIQSRINPSLRMANVKPFEEEIVGPGLGLGYTTQGAGGFNSGMMAREQWLDKTVDQLRVNNNPKASGYGLYGHEGPANSHIKTMATSEQMGVMEKNRPETSFEMGQDRYFTTTGAGKGETMRPITVERFVSRPETTASYTGVAGAQNSETYLPGEYMPTHNQQFGEIPMGIANANGRQYATDADYEIRAKKAYPNNRSANQQDGYFGLVSGSLGAVVAPLLDMLRPSRKENTIGNLRLYENAGTRVSESYIFNPADRPAATIRETTENSKFHLNVNANQNGGAYVVTEHQPDFTYRTETGDFMYMGNAGAGDRTRQMTSYEANYNQRNNDIKSSTIQGYMVQGNMGLMNGDVNMRQVSRDSMLKNNRAVAATLPAQSPDIMNMGRLSGNDNALYSNIQMDRNNLDIKGILKSNPYVNDYKSVL</sequence>
<name>A0A6C0DMK1_9ZZZZ</name>
<evidence type="ECO:0000259" key="1">
    <source>
        <dbReference type="Pfam" id="PF19251"/>
    </source>
</evidence>
<dbReference type="InterPro" id="IPR045418">
    <property type="entry name" value="P2_DUF5899"/>
</dbReference>
<dbReference type="Pfam" id="PF19251">
    <property type="entry name" value="DUF5899"/>
    <property type="match status" value="1"/>
</dbReference>
<feature type="domain" description="DUF5899" evidence="1">
    <location>
        <begin position="175"/>
        <end position="313"/>
    </location>
</feature>
<protein>
    <recommendedName>
        <fullName evidence="1">DUF5899 domain-containing protein</fullName>
    </recommendedName>
</protein>
<accession>A0A6C0DMK1</accession>
<reference evidence="2" key="1">
    <citation type="journal article" date="2020" name="Nature">
        <title>Giant virus diversity and host interactions through global metagenomics.</title>
        <authorList>
            <person name="Schulz F."/>
            <person name="Roux S."/>
            <person name="Paez-Espino D."/>
            <person name="Jungbluth S."/>
            <person name="Walsh D.A."/>
            <person name="Denef V.J."/>
            <person name="McMahon K.D."/>
            <person name="Konstantinidis K.T."/>
            <person name="Eloe-Fadrosh E.A."/>
            <person name="Kyrpides N.C."/>
            <person name="Woyke T."/>
        </authorList>
    </citation>
    <scope>NUCLEOTIDE SEQUENCE</scope>
    <source>
        <strain evidence="2">GVMAG-M-3300023174-3</strain>
    </source>
</reference>
<dbReference type="AlphaFoldDB" id="A0A6C0DMK1"/>